<dbReference type="OrthoDB" id="1924430at2"/>
<dbReference type="Proteomes" id="UP000066549">
    <property type="component" value="Chromosome"/>
</dbReference>
<evidence type="ECO:0000256" key="1">
    <source>
        <dbReference type="ARBA" id="ARBA00009998"/>
    </source>
</evidence>
<organism evidence="7 8">
    <name type="scientific">Methylophilales bacterium MBRS-H7</name>
    <dbReference type="NCBI Taxonomy" id="1623450"/>
    <lineage>
        <taxon>Bacteria</taxon>
        <taxon>Pseudomonadati</taxon>
        <taxon>Pseudomonadota</taxon>
        <taxon>Betaproteobacteria</taxon>
        <taxon>Nitrosomonadales</taxon>
        <taxon>OM43 clade</taxon>
    </lineage>
</organism>
<dbReference type="InterPro" id="IPR037004">
    <property type="entry name" value="Exonuc_VII_ssu_sf"/>
</dbReference>
<keyword evidence="2 6" id="KW-0963">Cytoplasm</keyword>
<comment type="subcellular location">
    <subcellularLocation>
        <location evidence="6">Cytoplasm</location>
    </subcellularLocation>
</comment>
<evidence type="ECO:0000256" key="2">
    <source>
        <dbReference type="ARBA" id="ARBA00022490"/>
    </source>
</evidence>
<dbReference type="GO" id="GO:0009318">
    <property type="term" value="C:exodeoxyribonuclease VII complex"/>
    <property type="evidence" value="ECO:0007669"/>
    <property type="project" value="UniProtKB-UniRule"/>
</dbReference>
<protein>
    <recommendedName>
        <fullName evidence="6">Exodeoxyribonuclease 7 small subunit</fullName>
        <ecNumber evidence="6">3.1.11.6</ecNumber>
    </recommendedName>
    <alternativeName>
        <fullName evidence="6">Exodeoxyribonuclease VII small subunit</fullName>
        <shortName evidence="6">Exonuclease VII small subunit</shortName>
    </alternativeName>
</protein>
<sequence length="73" mass="8422">MSEKNKGFDEILEELESIVESMDDGSLKLEETIESYEKGIKLIKQAQASLKNFEKKVQILNSKNELEDFNEPE</sequence>
<dbReference type="PIRSF" id="PIRSF006488">
    <property type="entry name" value="Exonuc_VII_S"/>
    <property type="match status" value="1"/>
</dbReference>
<dbReference type="NCBIfam" id="TIGR01280">
    <property type="entry name" value="xseB"/>
    <property type="match status" value="1"/>
</dbReference>
<proteinExistence type="inferred from homology"/>
<accession>A0A0H4JAF5</accession>
<dbReference type="GO" id="GO:0008855">
    <property type="term" value="F:exodeoxyribonuclease VII activity"/>
    <property type="evidence" value="ECO:0007669"/>
    <property type="project" value="UniProtKB-UniRule"/>
</dbReference>
<reference evidence="7 8" key="1">
    <citation type="submission" date="2015-03" db="EMBL/GenBank/DDBJ databases">
        <title>Comparative analysis of the OM43 clade including a novel species from Red Sea uncovers genomic and metabolic diversity among marine methylotrophs.</title>
        <authorList>
            <person name="Jimenez-Infante F."/>
            <person name="Ngugi D.K."/>
            <person name="Vinu M."/>
            <person name="Alam I."/>
            <person name="Kamau A."/>
            <person name="Blom J."/>
            <person name="Bajic V.B."/>
            <person name="Stingl U."/>
        </authorList>
    </citation>
    <scope>NUCLEOTIDE SEQUENCE [LARGE SCALE GENOMIC DNA]</scope>
    <source>
        <strain evidence="7 8">MBRSH7</strain>
    </source>
</reference>
<evidence type="ECO:0000313" key="8">
    <source>
        <dbReference type="Proteomes" id="UP000066549"/>
    </source>
</evidence>
<dbReference type="Pfam" id="PF02609">
    <property type="entry name" value="Exonuc_VII_S"/>
    <property type="match status" value="1"/>
</dbReference>
<comment type="similarity">
    <text evidence="1 6">Belongs to the XseB family.</text>
</comment>
<evidence type="ECO:0000256" key="6">
    <source>
        <dbReference type="HAMAP-Rule" id="MF_00337"/>
    </source>
</evidence>
<evidence type="ECO:0000256" key="3">
    <source>
        <dbReference type="ARBA" id="ARBA00022722"/>
    </source>
</evidence>
<comment type="catalytic activity">
    <reaction evidence="6">
        <text>Exonucleolytic cleavage in either 5'- to 3'- or 3'- to 5'-direction to yield nucleoside 5'-phosphates.</text>
        <dbReference type="EC" id="3.1.11.6"/>
    </reaction>
</comment>
<evidence type="ECO:0000256" key="4">
    <source>
        <dbReference type="ARBA" id="ARBA00022801"/>
    </source>
</evidence>
<keyword evidence="5 6" id="KW-0269">Exonuclease</keyword>
<name>A0A0H4JAF5_9PROT</name>
<evidence type="ECO:0000256" key="5">
    <source>
        <dbReference type="ARBA" id="ARBA00022839"/>
    </source>
</evidence>
<dbReference type="Gene3D" id="1.10.287.1040">
    <property type="entry name" value="Exonuclease VII, small subunit"/>
    <property type="match status" value="1"/>
</dbReference>
<dbReference type="EC" id="3.1.11.6" evidence="6"/>
<dbReference type="SUPFAM" id="SSF116842">
    <property type="entry name" value="XseB-like"/>
    <property type="match status" value="1"/>
</dbReference>
<dbReference type="HAMAP" id="MF_00337">
    <property type="entry name" value="Exonuc_7_S"/>
    <property type="match status" value="1"/>
</dbReference>
<comment type="subunit">
    <text evidence="6">Heterooligomer composed of large and small subunits.</text>
</comment>
<dbReference type="GO" id="GO:0006308">
    <property type="term" value="P:DNA catabolic process"/>
    <property type="evidence" value="ECO:0007669"/>
    <property type="project" value="UniProtKB-UniRule"/>
</dbReference>
<keyword evidence="4 6" id="KW-0378">Hydrolase</keyword>
<gene>
    <name evidence="6" type="primary">xseB</name>
    <name evidence="7" type="ORF">VI33_01605</name>
</gene>
<keyword evidence="8" id="KW-1185">Reference proteome</keyword>
<dbReference type="GO" id="GO:0005829">
    <property type="term" value="C:cytosol"/>
    <property type="evidence" value="ECO:0007669"/>
    <property type="project" value="TreeGrafter"/>
</dbReference>
<dbReference type="PANTHER" id="PTHR34137:SF1">
    <property type="entry name" value="EXODEOXYRIBONUCLEASE 7 SMALL SUBUNIT"/>
    <property type="match status" value="1"/>
</dbReference>
<dbReference type="InterPro" id="IPR003761">
    <property type="entry name" value="Exonuc_VII_S"/>
</dbReference>
<dbReference type="PANTHER" id="PTHR34137">
    <property type="entry name" value="EXODEOXYRIBONUCLEASE 7 SMALL SUBUNIT"/>
    <property type="match status" value="1"/>
</dbReference>
<comment type="function">
    <text evidence="6">Bidirectionally degrades single-stranded DNA into large acid-insoluble oligonucleotides, which are then degraded further into small acid-soluble oligonucleotides.</text>
</comment>
<keyword evidence="3 6" id="KW-0540">Nuclease</keyword>
<evidence type="ECO:0000313" key="7">
    <source>
        <dbReference type="EMBL" id="AKO65482.1"/>
    </source>
</evidence>
<dbReference type="AlphaFoldDB" id="A0A0H4JAF5"/>
<dbReference type="EMBL" id="CP011002">
    <property type="protein sequence ID" value="AKO65482.1"/>
    <property type="molecule type" value="Genomic_DNA"/>
</dbReference>